<dbReference type="EMBL" id="OAOP01000002">
    <property type="protein sequence ID" value="SNX68583.1"/>
    <property type="molecule type" value="Genomic_DNA"/>
</dbReference>
<dbReference type="GO" id="GO:0016491">
    <property type="term" value="F:oxidoreductase activity"/>
    <property type="evidence" value="ECO:0007669"/>
    <property type="project" value="InterPro"/>
</dbReference>
<dbReference type="Pfam" id="PF01323">
    <property type="entry name" value="DSBA"/>
    <property type="match status" value="1"/>
</dbReference>
<gene>
    <name evidence="2" type="ORF">SAMN05877753_102606</name>
</gene>
<evidence type="ECO:0000259" key="1">
    <source>
        <dbReference type="Pfam" id="PF01323"/>
    </source>
</evidence>
<dbReference type="Gene3D" id="3.40.30.10">
    <property type="entry name" value="Glutaredoxin"/>
    <property type="match status" value="1"/>
</dbReference>
<dbReference type="SUPFAM" id="SSF52833">
    <property type="entry name" value="Thioredoxin-like"/>
    <property type="match status" value="1"/>
</dbReference>
<dbReference type="RefSeq" id="WP_097157962.1">
    <property type="nucleotide sequence ID" value="NZ_JBEPMQ010000001.1"/>
</dbReference>
<organism evidence="2 3">
    <name type="scientific">Bacillus oleivorans</name>
    <dbReference type="NCBI Taxonomy" id="1448271"/>
    <lineage>
        <taxon>Bacteria</taxon>
        <taxon>Bacillati</taxon>
        <taxon>Bacillota</taxon>
        <taxon>Bacilli</taxon>
        <taxon>Bacillales</taxon>
        <taxon>Bacillaceae</taxon>
        <taxon>Bacillus</taxon>
    </lineage>
</organism>
<dbReference type="PANTHER" id="PTHR13887">
    <property type="entry name" value="GLUTATHIONE S-TRANSFERASE KAPPA"/>
    <property type="match status" value="1"/>
</dbReference>
<keyword evidence="2" id="KW-0413">Isomerase</keyword>
<dbReference type="Proteomes" id="UP000219546">
    <property type="component" value="Unassembled WGS sequence"/>
</dbReference>
<dbReference type="InterPro" id="IPR036249">
    <property type="entry name" value="Thioredoxin-like_sf"/>
</dbReference>
<proteinExistence type="predicted"/>
<evidence type="ECO:0000313" key="3">
    <source>
        <dbReference type="Proteomes" id="UP000219546"/>
    </source>
</evidence>
<name>A0A285CNM2_9BACI</name>
<dbReference type="InterPro" id="IPR001853">
    <property type="entry name" value="DSBA-like_thioredoxin_dom"/>
</dbReference>
<dbReference type="OrthoDB" id="9799122at2"/>
<dbReference type="CDD" id="cd03024">
    <property type="entry name" value="DsbA_FrnE"/>
    <property type="match status" value="1"/>
</dbReference>
<accession>A0A285CNM2</accession>
<protein>
    <submittedName>
        <fullName evidence="2">Protein disulfide-isomerase</fullName>
    </submittedName>
</protein>
<keyword evidence="3" id="KW-1185">Reference proteome</keyword>
<dbReference type="GO" id="GO:0016853">
    <property type="term" value="F:isomerase activity"/>
    <property type="evidence" value="ECO:0007669"/>
    <property type="project" value="UniProtKB-KW"/>
</dbReference>
<reference evidence="2 3" key="1">
    <citation type="submission" date="2017-08" db="EMBL/GenBank/DDBJ databases">
        <authorList>
            <person name="de Groot N.N."/>
        </authorList>
    </citation>
    <scope>NUCLEOTIDE SEQUENCE [LARGE SCALE GENOMIC DNA]</scope>
    <source>
        <strain evidence="2 3">JC228</strain>
    </source>
</reference>
<evidence type="ECO:0000313" key="2">
    <source>
        <dbReference type="EMBL" id="SNX68583.1"/>
    </source>
</evidence>
<dbReference type="AlphaFoldDB" id="A0A285CNM2"/>
<sequence>MKIEVWSDFACPFCYIGKRRLEEALEQFPERDQVEVEFRSFELDPNAPKNSDDSLHEMLAKKYGTSVEQAKAMNNNVSEMANTVGLTYNLDQAVPTNTFTAHRLAQYAKTQGKEKEMVERLFKAYFTEGKHLSDHNTLLQLAAEVGLKLEDVKAVLESDEFTNEVHSNEIEAQQLGVTGVPFFVINRKYGISGAQPLEVFTQTLEKVWQEEQ</sequence>
<feature type="domain" description="DSBA-like thioredoxin" evidence="1">
    <location>
        <begin position="3"/>
        <end position="204"/>
    </location>
</feature>
<dbReference type="PANTHER" id="PTHR13887:SF41">
    <property type="entry name" value="THIOREDOXIN SUPERFAMILY PROTEIN"/>
    <property type="match status" value="1"/>
</dbReference>